<gene>
    <name evidence="1" type="ORF">EDC54_101626</name>
</gene>
<evidence type="ECO:0000313" key="1">
    <source>
        <dbReference type="EMBL" id="TCV09100.1"/>
    </source>
</evidence>
<dbReference type="EMBL" id="SMBY01000001">
    <property type="protein sequence ID" value="TCV09100.1"/>
    <property type="molecule type" value="Genomic_DNA"/>
</dbReference>
<reference evidence="1 2" key="1">
    <citation type="submission" date="2019-03" db="EMBL/GenBank/DDBJ databases">
        <title>Genomic Encyclopedia of Type Strains, Phase IV (KMG-IV): sequencing the most valuable type-strain genomes for metagenomic binning, comparative biology and taxonomic classification.</title>
        <authorList>
            <person name="Goeker M."/>
        </authorList>
    </citation>
    <scope>NUCLEOTIDE SEQUENCE [LARGE SCALE GENOMIC DNA]</scope>
    <source>
        <strain evidence="1 2">DSM 16730</strain>
    </source>
</reference>
<comment type="caution">
    <text evidence="1">The sequence shown here is derived from an EMBL/GenBank/DDBJ whole genome shotgun (WGS) entry which is preliminary data.</text>
</comment>
<accession>A0A4R3VUB8</accession>
<proteinExistence type="predicted"/>
<dbReference type="AlphaFoldDB" id="A0A4R3VUB8"/>
<protein>
    <submittedName>
        <fullName evidence="1">Uncharacterized protein</fullName>
    </submittedName>
</protein>
<dbReference type="Proteomes" id="UP000295433">
    <property type="component" value="Unassembled WGS sequence"/>
</dbReference>
<sequence length="139" mass="16099">MRKIDYHGTTICVLDDSDMLTDCPVRSYAVIEDSGFYVAVRVGETDAPAIHIDPVPTLEDALDIIAGQFSFFEWRGKSENCRLTPSQKPIKFINECTNPNRKMSTVRVNSMNSNFFTFHIRHYLYQSSLQQVFFNHKRR</sequence>
<keyword evidence="2" id="KW-1185">Reference proteome</keyword>
<evidence type="ECO:0000313" key="2">
    <source>
        <dbReference type="Proteomes" id="UP000295433"/>
    </source>
</evidence>
<name>A0A4R3VUB8_9GAMM</name>
<organism evidence="1 2">
    <name type="scientific">Samsonia erythrinae</name>
    <dbReference type="NCBI Taxonomy" id="160434"/>
    <lineage>
        <taxon>Bacteria</taxon>
        <taxon>Pseudomonadati</taxon>
        <taxon>Pseudomonadota</taxon>
        <taxon>Gammaproteobacteria</taxon>
        <taxon>Enterobacterales</taxon>
        <taxon>Pectobacteriaceae</taxon>
        <taxon>Samsonia</taxon>
    </lineage>
</organism>